<organism evidence="1">
    <name type="scientific">Lygus hesperus</name>
    <name type="common">Western plant bug</name>
    <dbReference type="NCBI Taxonomy" id="30085"/>
    <lineage>
        <taxon>Eukaryota</taxon>
        <taxon>Metazoa</taxon>
        <taxon>Ecdysozoa</taxon>
        <taxon>Arthropoda</taxon>
        <taxon>Hexapoda</taxon>
        <taxon>Insecta</taxon>
        <taxon>Pterygota</taxon>
        <taxon>Neoptera</taxon>
        <taxon>Paraneoptera</taxon>
        <taxon>Hemiptera</taxon>
        <taxon>Heteroptera</taxon>
        <taxon>Panheteroptera</taxon>
        <taxon>Cimicomorpha</taxon>
        <taxon>Miridae</taxon>
        <taxon>Mirini</taxon>
        <taxon>Lygus</taxon>
    </lineage>
</organism>
<name>A0A0A9WCT2_LYGHE</name>
<accession>A0A0A9WCT2</accession>
<reference evidence="1" key="2">
    <citation type="submission" date="2014-07" db="EMBL/GenBank/DDBJ databases">
        <authorList>
            <person name="Hull J."/>
        </authorList>
    </citation>
    <scope>NUCLEOTIDE SEQUENCE</scope>
</reference>
<sequence length="200" mass="23441">MNFYENLTNNLYNFFTCFPEYVERWDNTVRKTIPDINLVLSLAECYIDVKDDIRMFSEVEENTDLVHLQRKTRTTVALNLEENMSRIRKNQDSLFVIVEDLLTKLDAIERAASKVPEINSSTGNFYNIPRLNRLREYAEDATKFYQTLYLQIDTAMSNVDYMELLSIKDLLNTWDQKAASDPHIREILAFITFTNPQNAA</sequence>
<dbReference type="AlphaFoldDB" id="A0A0A9WCT2"/>
<dbReference type="EMBL" id="GBHO01040954">
    <property type="protein sequence ID" value="JAG02650.1"/>
    <property type="molecule type" value="Transcribed_RNA"/>
</dbReference>
<evidence type="ECO:0000313" key="1">
    <source>
        <dbReference type="EMBL" id="JAG02650.1"/>
    </source>
</evidence>
<proteinExistence type="predicted"/>
<gene>
    <name evidence="1" type="ORF">CM83_47792</name>
</gene>
<protein>
    <submittedName>
        <fullName evidence="1">Uncharacterized protein</fullName>
    </submittedName>
</protein>
<reference evidence="1" key="1">
    <citation type="journal article" date="2014" name="PLoS ONE">
        <title>Transcriptome-Based Identification of ABC Transporters in the Western Tarnished Plant Bug Lygus hesperus.</title>
        <authorList>
            <person name="Hull J.J."/>
            <person name="Chaney K."/>
            <person name="Geib S.M."/>
            <person name="Fabrick J.A."/>
            <person name="Brent C.S."/>
            <person name="Walsh D."/>
            <person name="Lavine L.C."/>
        </authorList>
    </citation>
    <scope>NUCLEOTIDE SEQUENCE</scope>
</reference>